<keyword evidence="4" id="KW-1185">Reference proteome</keyword>
<evidence type="ECO:0000313" key="3">
    <source>
        <dbReference type="EMBL" id="KIN05931.1"/>
    </source>
</evidence>
<dbReference type="Pfam" id="PF11001">
    <property type="entry name" value="AFUB_07903_YDR124W_hel"/>
    <property type="match status" value="1"/>
</dbReference>
<dbReference type="HOGENOM" id="CLU_021647_0_0_1"/>
<feature type="region of interest" description="Disordered" evidence="1">
    <location>
        <begin position="1"/>
        <end position="22"/>
    </location>
</feature>
<feature type="domain" description="Subtelomeric hrmA-associated cluster protein AFUB-079030/YDR124W-like helical bundle" evidence="2">
    <location>
        <begin position="191"/>
        <end position="332"/>
    </location>
</feature>
<dbReference type="STRING" id="913774.A0A0C3HC99"/>
<dbReference type="EMBL" id="KN832871">
    <property type="protein sequence ID" value="KIN05931.1"/>
    <property type="molecule type" value="Genomic_DNA"/>
</dbReference>
<dbReference type="SUPFAM" id="SSF116768">
    <property type="entry name" value="DNA-binding domain of EIN3-like"/>
    <property type="match status" value="1"/>
</dbReference>
<gene>
    <name evidence="3" type="ORF">OIDMADRAFT_49434</name>
</gene>
<dbReference type="GO" id="GO:0005634">
    <property type="term" value="C:nucleus"/>
    <property type="evidence" value="ECO:0007669"/>
    <property type="project" value="InterPro"/>
</dbReference>
<reference evidence="4" key="2">
    <citation type="submission" date="2015-01" db="EMBL/GenBank/DDBJ databases">
        <title>Evolutionary Origins and Diversification of the Mycorrhizal Mutualists.</title>
        <authorList>
            <consortium name="DOE Joint Genome Institute"/>
            <consortium name="Mycorrhizal Genomics Consortium"/>
            <person name="Kohler A."/>
            <person name="Kuo A."/>
            <person name="Nagy L.G."/>
            <person name="Floudas D."/>
            <person name="Copeland A."/>
            <person name="Barry K.W."/>
            <person name="Cichocki N."/>
            <person name="Veneault-Fourrey C."/>
            <person name="LaButti K."/>
            <person name="Lindquist E.A."/>
            <person name="Lipzen A."/>
            <person name="Lundell T."/>
            <person name="Morin E."/>
            <person name="Murat C."/>
            <person name="Riley R."/>
            <person name="Ohm R."/>
            <person name="Sun H."/>
            <person name="Tunlid A."/>
            <person name="Henrissat B."/>
            <person name="Grigoriev I.V."/>
            <person name="Hibbett D.S."/>
            <person name="Martin F."/>
        </authorList>
    </citation>
    <scope>NUCLEOTIDE SEQUENCE [LARGE SCALE GENOMIC DNA]</scope>
    <source>
        <strain evidence="4">Zn</strain>
    </source>
</reference>
<evidence type="ECO:0000313" key="4">
    <source>
        <dbReference type="Proteomes" id="UP000054321"/>
    </source>
</evidence>
<dbReference type="InterPro" id="IPR023278">
    <property type="entry name" value="Ethylene_insens-like_DNA-bd"/>
</dbReference>
<feature type="region of interest" description="Disordered" evidence="1">
    <location>
        <begin position="562"/>
        <end position="582"/>
    </location>
</feature>
<dbReference type="OrthoDB" id="5338458at2759"/>
<dbReference type="Proteomes" id="UP000054321">
    <property type="component" value="Unassembled WGS sequence"/>
</dbReference>
<protein>
    <recommendedName>
        <fullName evidence="2">Subtelomeric hrmA-associated cluster protein AFUB-079030/YDR124W-like helical bundle domain-containing protein</fullName>
    </recommendedName>
</protein>
<reference evidence="3 4" key="1">
    <citation type="submission" date="2014-04" db="EMBL/GenBank/DDBJ databases">
        <authorList>
            <consortium name="DOE Joint Genome Institute"/>
            <person name="Kuo A."/>
            <person name="Martino E."/>
            <person name="Perotto S."/>
            <person name="Kohler A."/>
            <person name="Nagy L.G."/>
            <person name="Floudas D."/>
            <person name="Copeland A."/>
            <person name="Barry K.W."/>
            <person name="Cichocki N."/>
            <person name="Veneault-Fourrey C."/>
            <person name="LaButti K."/>
            <person name="Lindquist E.A."/>
            <person name="Lipzen A."/>
            <person name="Lundell T."/>
            <person name="Morin E."/>
            <person name="Murat C."/>
            <person name="Sun H."/>
            <person name="Tunlid A."/>
            <person name="Henrissat B."/>
            <person name="Grigoriev I.V."/>
            <person name="Hibbett D.S."/>
            <person name="Martin F."/>
            <person name="Nordberg H.P."/>
            <person name="Cantor M.N."/>
            <person name="Hua S.X."/>
        </authorList>
    </citation>
    <scope>NUCLEOTIDE SEQUENCE [LARGE SCALE GENOMIC DNA]</scope>
    <source>
        <strain evidence="3 4">Zn</strain>
    </source>
</reference>
<feature type="region of interest" description="Disordered" evidence="1">
    <location>
        <begin position="115"/>
        <end position="186"/>
    </location>
</feature>
<accession>A0A0C3HC99</accession>
<dbReference type="InterPro" id="IPR047092">
    <property type="entry name" value="AFUB_07903/YDR124W-like_hel"/>
</dbReference>
<organism evidence="3 4">
    <name type="scientific">Oidiodendron maius (strain Zn)</name>
    <dbReference type="NCBI Taxonomy" id="913774"/>
    <lineage>
        <taxon>Eukaryota</taxon>
        <taxon>Fungi</taxon>
        <taxon>Dikarya</taxon>
        <taxon>Ascomycota</taxon>
        <taxon>Pezizomycotina</taxon>
        <taxon>Leotiomycetes</taxon>
        <taxon>Leotiomycetes incertae sedis</taxon>
        <taxon>Myxotrichaceae</taxon>
        <taxon>Oidiodendron</taxon>
    </lineage>
</organism>
<feature type="compositionally biased region" description="Basic and acidic residues" evidence="1">
    <location>
        <begin position="7"/>
        <end position="22"/>
    </location>
</feature>
<evidence type="ECO:0000256" key="1">
    <source>
        <dbReference type="SAM" id="MobiDB-lite"/>
    </source>
</evidence>
<feature type="region of interest" description="Disordered" evidence="1">
    <location>
        <begin position="375"/>
        <end position="410"/>
    </location>
</feature>
<sequence>MVQPRDQLPHRDLYPPREHGWPQERPFLDMPQDGRFAAQPIHSRWLTVESALKDCAGLKVKEFALAVLHENGKLKTYTSTSLTPLQSRIFTSDFKRDFHSSVQLAARGYSEEDLADDFDNEIQRKPSSSGGSSSGGRNRRQLLLPRSDDSDDDDTATSGKRKRSRPTLYQKRYGDTDDSTVPTRKTQRLVIGDTTAVEQLYLHRFMDMQQSSCKVMAKAFVKLVEPKKQSNHPYTKGNIKAPPWWPNTEGENHVTHKEPDHLKKPERLRLLVHILRMIIEPRNSQCATVQKLGLNVEKLEQVTNESMKNWFKENPDNAAKKIYLKEIFRVARLEERYRNSEVDASTCISVTPYGDKNRINVSDDEDFEDEVKVEEEARESIVPASPPTSDSLVSPTTMMSSQSLQSHDPGDFYRVRAAPIRQYSQPQLEDHNPFSDGSYLSRGFQPESPGAQDPSRRTFTSSTYQGPPNMYDWQGSIVSSGPLTTNYYMSNSPQPVVPHSAPYQVPQPISQQSMLPQRLAQPPFDVPNGRYDSTPALGNQLRTGSLHHPNQVSQDFQDYLHDGGAYGQHDPEMKDEHNIHTG</sequence>
<dbReference type="AlphaFoldDB" id="A0A0C3HC99"/>
<evidence type="ECO:0000259" key="2">
    <source>
        <dbReference type="Pfam" id="PF11001"/>
    </source>
</evidence>
<feature type="region of interest" description="Disordered" evidence="1">
    <location>
        <begin position="424"/>
        <end position="460"/>
    </location>
</feature>
<dbReference type="PANTHER" id="PTHR36102:SF1">
    <property type="entry name" value="YDR124W-LIKE HELICAL BUNDLE DOMAIN-CONTAINING PROTEIN"/>
    <property type="match status" value="1"/>
</dbReference>
<feature type="compositionally biased region" description="Polar residues" evidence="1">
    <location>
        <begin position="387"/>
        <end position="406"/>
    </location>
</feature>
<dbReference type="PANTHER" id="PTHR36102">
    <property type="entry name" value="CHROMOSOME 10, WHOLE GENOME SHOTGUN SEQUENCE"/>
    <property type="match status" value="1"/>
</dbReference>
<feature type="region of interest" description="Disordered" evidence="1">
    <location>
        <begin position="525"/>
        <end position="550"/>
    </location>
</feature>
<feature type="compositionally biased region" description="Basic and acidic residues" evidence="1">
    <location>
        <begin position="569"/>
        <end position="582"/>
    </location>
</feature>
<name>A0A0C3HC99_OIDMZ</name>
<feature type="compositionally biased region" description="Polar residues" evidence="1">
    <location>
        <begin position="536"/>
        <end position="550"/>
    </location>
</feature>
<proteinExistence type="predicted"/>
<dbReference type="GO" id="GO:0003700">
    <property type="term" value="F:DNA-binding transcription factor activity"/>
    <property type="evidence" value="ECO:0007669"/>
    <property type="project" value="InterPro"/>
</dbReference>
<dbReference type="InParanoid" id="A0A0C3HC99"/>
<dbReference type="InterPro" id="IPR021264">
    <property type="entry name" value="AFUB_079030/YDR124W-like"/>
</dbReference>